<comment type="caution">
    <text evidence="2">The sequence shown here is derived from an EMBL/GenBank/DDBJ whole genome shotgun (WGS) entry which is preliminary data.</text>
</comment>
<accession>A0A4Q9KK98</accession>
<evidence type="ECO:0000313" key="3">
    <source>
        <dbReference type="Proteomes" id="UP000291933"/>
    </source>
</evidence>
<feature type="transmembrane region" description="Helical" evidence="1">
    <location>
        <begin position="86"/>
        <end position="111"/>
    </location>
</feature>
<evidence type="ECO:0000256" key="1">
    <source>
        <dbReference type="SAM" id="Phobius"/>
    </source>
</evidence>
<protein>
    <submittedName>
        <fullName evidence="2">Uncharacterized protein</fullName>
    </submittedName>
</protein>
<keyword evidence="1" id="KW-0812">Transmembrane</keyword>
<reference evidence="2 3" key="1">
    <citation type="submission" date="2019-01" db="EMBL/GenBank/DDBJ databases">
        <title>Lactibacter flavus gen. nov., sp. nov., a novel bacterium of the family Propionibacteriaceae isolated from raw milk and dairy products.</title>
        <authorList>
            <person name="Huptas C."/>
            <person name="Wenning M."/>
            <person name="Breitenwieser F."/>
            <person name="Doll E."/>
            <person name="Von Neubeck M."/>
            <person name="Busse H.-J."/>
            <person name="Scherer S."/>
        </authorList>
    </citation>
    <scope>NUCLEOTIDE SEQUENCE [LARGE SCALE GENOMIC DNA]</scope>
    <source>
        <strain evidence="2 3">DSM 22130</strain>
    </source>
</reference>
<name>A0A4Q9KK98_PROTD</name>
<organism evidence="2 3">
    <name type="scientific">Propioniciclava tarda</name>
    <dbReference type="NCBI Taxonomy" id="433330"/>
    <lineage>
        <taxon>Bacteria</taxon>
        <taxon>Bacillati</taxon>
        <taxon>Actinomycetota</taxon>
        <taxon>Actinomycetes</taxon>
        <taxon>Propionibacteriales</taxon>
        <taxon>Propionibacteriaceae</taxon>
        <taxon>Propioniciclava</taxon>
    </lineage>
</organism>
<dbReference type="OrthoDB" id="3731736at2"/>
<sequence>MDQTSPPVAVPLGRASVVPRSVSLSPRTGEPRRPWVAWVVLALETIGTGLVGAALLWGMWLSVHHFAEASWLQGAVPTQIGDHLRLLLVLAVWVASVLIGAVAMIAGYYAWRGYRWSRWATLVALAVGGLSFLGHWLAPWSLVPLALAAGLVWLPPMRRFYADWWEVRQPRPAAPPRTEPVVYGPLPRYDTIES</sequence>
<dbReference type="AlphaFoldDB" id="A0A4Q9KK98"/>
<dbReference type="EMBL" id="SDMR01000008">
    <property type="protein sequence ID" value="TBT94897.1"/>
    <property type="molecule type" value="Genomic_DNA"/>
</dbReference>
<dbReference type="RefSeq" id="WP_131171986.1">
    <property type="nucleotide sequence ID" value="NZ_FXTL01000007.1"/>
</dbReference>
<gene>
    <name evidence="2" type="ORF">ET996_07720</name>
</gene>
<feature type="transmembrane region" description="Helical" evidence="1">
    <location>
        <begin position="35"/>
        <end position="60"/>
    </location>
</feature>
<feature type="transmembrane region" description="Helical" evidence="1">
    <location>
        <begin position="142"/>
        <end position="161"/>
    </location>
</feature>
<keyword evidence="1" id="KW-0472">Membrane</keyword>
<dbReference type="Proteomes" id="UP000291933">
    <property type="component" value="Unassembled WGS sequence"/>
</dbReference>
<proteinExistence type="predicted"/>
<keyword evidence="1" id="KW-1133">Transmembrane helix</keyword>
<evidence type="ECO:0000313" key="2">
    <source>
        <dbReference type="EMBL" id="TBT94897.1"/>
    </source>
</evidence>
<keyword evidence="3" id="KW-1185">Reference proteome</keyword>